<sequence>MDFLSGIVERITYSNEENGFSVIKLKSKGFNDLVTVVGNMATVNIGSAVKVKGVWKNNGQYGRQFCASEYEETVPATVKGIEKYLGSGLIKGIGPVNAKRIVDMFGTETIDVIERQTERLMQIEGIGEKRVQMIKRAWEEQKDIKNIMLFLQGNGVSASYAVKIYKAYGNESIELVKENPYRLAQDIWGIGFKTADGIARNMGYDENSIERCCAGAVYVLGELSSDGHCFSLREELVKSACEMLGVESELVERAIDKMSAEALLIEEESAVYIPGLYYSEIGAASRIVKLASQKSGYEGFDIGLMLETIQAESGMRYDKVQLDAIRTAVSSKFMVLTGGPGTGKTTTTNAIIKMFERLGAKVSLAAPTGRAAKRLSETTGKKALTIHRLLEFKPPAGYQKNQDNPLTCDVLVIDEASMVDIVMMNTLLKAVRDEAVVILVGDVDQLPSVGPGKVLQDIIASGAVPVVKLERIFRQAMGSRIITNAHKINKGNFPDLSNSKKSDFFFMEEEDPEKVALTIRELCSSRLPKYYGVDAVDDIQVICPMQRGSTGTASFNQTLQEVLNPSGVSIRYAGVEYRVGDKVMQIKNNYDKNVFNGDIGRIRQIDREAGSLTIGFDDRLVEYDTSDMNEVVLAYATTVHKSQGSEYNVVVAPITMQHFVMLQRNLIYTCITRAKQILVLVGSKKAIAMAVKNNKIVDRNTRLSERIIKQA</sequence>
<dbReference type="Gene3D" id="1.10.150.20">
    <property type="entry name" value="5' to 3' exonuclease, C-terminal subdomain"/>
    <property type="match status" value="1"/>
</dbReference>
<dbReference type="GO" id="GO:0003677">
    <property type="term" value="F:DNA binding"/>
    <property type="evidence" value="ECO:0007669"/>
    <property type="project" value="UniProtKB-UniRule"/>
</dbReference>
<dbReference type="RefSeq" id="WP_025437103.1">
    <property type="nucleotide sequence ID" value="NZ_CP007453.1"/>
</dbReference>
<dbReference type="InterPro" id="IPR029493">
    <property type="entry name" value="RecD2-like_HHH"/>
</dbReference>
<evidence type="ECO:0000259" key="4">
    <source>
        <dbReference type="SMART" id="SM00278"/>
    </source>
</evidence>
<keyword evidence="3" id="KW-0413">Isomerase</keyword>
<evidence type="ECO:0000256" key="3">
    <source>
        <dbReference type="HAMAP-Rule" id="MF_01488"/>
    </source>
</evidence>
<dbReference type="EMBL" id="CP007453">
    <property type="protein sequence ID" value="AHM58273.1"/>
    <property type="molecule type" value="Genomic_DNA"/>
</dbReference>
<dbReference type="Pfam" id="PF14490">
    <property type="entry name" value="HHH_RecD2"/>
    <property type="match status" value="1"/>
</dbReference>
<dbReference type="InterPro" id="IPR027785">
    <property type="entry name" value="UvrD-like_helicase_C"/>
</dbReference>
<feature type="domain" description="Helix-hairpin-helix DNA-binding motif class 1" evidence="4">
    <location>
        <begin position="118"/>
        <end position="137"/>
    </location>
</feature>
<dbReference type="PATRIC" id="fig|1286171.3.peg.2958"/>
<keyword evidence="6" id="KW-0614">Plasmid</keyword>
<dbReference type="InterPro" id="IPR010994">
    <property type="entry name" value="RuvA_2-like"/>
</dbReference>
<dbReference type="KEGG" id="eac:EAL2_808p07700"/>
<feature type="domain" description="AAA+ ATPase" evidence="5">
    <location>
        <begin position="330"/>
        <end position="442"/>
    </location>
</feature>
<dbReference type="PANTHER" id="PTHR43788">
    <property type="entry name" value="DNA2/NAM7 HELICASE FAMILY MEMBER"/>
    <property type="match status" value="1"/>
</dbReference>
<evidence type="ECO:0000313" key="6">
    <source>
        <dbReference type="EMBL" id="AHM58273.1"/>
    </source>
</evidence>
<comment type="similarity">
    <text evidence="3">Belongs to the RecD family. RecD2 subfamily.</text>
</comment>
<protein>
    <recommendedName>
        <fullName evidence="3">ATP-dependent RecD2 DNA helicase</fullName>
        <ecNumber evidence="3">5.6.2.3</ecNumber>
    </recommendedName>
    <alternativeName>
        <fullName evidence="3">DNA 5'-3' helicase subunit RecD2</fullName>
    </alternativeName>
</protein>
<keyword evidence="3" id="KW-0378">Hydrolase</keyword>
<dbReference type="Gene3D" id="2.30.30.940">
    <property type="match status" value="1"/>
</dbReference>
<evidence type="ECO:0000256" key="1">
    <source>
        <dbReference type="ARBA" id="ARBA00022741"/>
    </source>
</evidence>
<geneLocation type="plasmid" evidence="6 7">
    <name>EAL2_808p</name>
</geneLocation>
<dbReference type="Pfam" id="PF13538">
    <property type="entry name" value="UvrD_C_2"/>
    <property type="match status" value="1"/>
</dbReference>
<dbReference type="InterPro" id="IPR027417">
    <property type="entry name" value="P-loop_NTPase"/>
</dbReference>
<dbReference type="GO" id="GO:0009338">
    <property type="term" value="C:exodeoxyribonuclease V complex"/>
    <property type="evidence" value="ECO:0007669"/>
    <property type="project" value="TreeGrafter"/>
</dbReference>
<dbReference type="GO" id="GO:0005524">
    <property type="term" value="F:ATP binding"/>
    <property type="evidence" value="ECO:0007669"/>
    <property type="project" value="UniProtKB-UniRule"/>
</dbReference>
<dbReference type="Proteomes" id="UP000019591">
    <property type="component" value="Plasmid EAL2_808p"/>
</dbReference>
<name>W8TKL4_PEPAC</name>
<keyword evidence="3" id="KW-0238">DNA-binding</keyword>
<keyword evidence="3" id="KW-0347">Helicase</keyword>
<dbReference type="SUPFAM" id="SSF52540">
    <property type="entry name" value="P-loop containing nucleoside triphosphate hydrolases"/>
    <property type="match status" value="2"/>
</dbReference>
<gene>
    <name evidence="6" type="primary">yrrC</name>
    <name evidence="3" type="synonym">recD2</name>
    <name evidence="6" type="ORF">EAL2_808p07700</name>
</gene>
<comment type="catalytic activity">
    <reaction evidence="3">
        <text>ATP + H2O = ADP + phosphate + H(+)</text>
        <dbReference type="Rhea" id="RHEA:13065"/>
        <dbReference type="ChEBI" id="CHEBI:15377"/>
        <dbReference type="ChEBI" id="CHEBI:15378"/>
        <dbReference type="ChEBI" id="CHEBI:30616"/>
        <dbReference type="ChEBI" id="CHEBI:43474"/>
        <dbReference type="ChEBI" id="CHEBI:456216"/>
        <dbReference type="EC" id="5.6.2.3"/>
    </reaction>
</comment>
<dbReference type="SMART" id="SM00278">
    <property type="entry name" value="HhH1"/>
    <property type="match status" value="2"/>
</dbReference>
<dbReference type="InterPro" id="IPR050534">
    <property type="entry name" value="Coronavir_polyprotein_1ab"/>
</dbReference>
<dbReference type="SMART" id="SM00382">
    <property type="entry name" value="AAA"/>
    <property type="match status" value="1"/>
</dbReference>
<dbReference type="Gene3D" id="1.10.10.2220">
    <property type="match status" value="1"/>
</dbReference>
<dbReference type="InterPro" id="IPR055446">
    <property type="entry name" value="RecD2_N_OB"/>
</dbReference>
<dbReference type="CDD" id="cd18809">
    <property type="entry name" value="SF1_C_RecD"/>
    <property type="match status" value="1"/>
</dbReference>
<dbReference type="GO" id="GO:0016887">
    <property type="term" value="F:ATP hydrolysis activity"/>
    <property type="evidence" value="ECO:0007669"/>
    <property type="project" value="RHEA"/>
</dbReference>
<dbReference type="OrthoDB" id="9803432at2"/>
<dbReference type="HAMAP" id="MF_01488">
    <property type="entry name" value="RecD2"/>
    <property type="match status" value="1"/>
</dbReference>
<dbReference type="EC" id="5.6.2.3" evidence="3"/>
<dbReference type="InterPro" id="IPR006345">
    <property type="entry name" value="RecD2"/>
</dbReference>
<accession>W8TKL4</accession>
<comment type="function">
    <text evidence="3">DNA-dependent ATPase and ATP-dependent 5'-3' DNA helicase. Has no activity on blunt DNA or DNA with 3'-overhangs, requires at least 10 bases of 5'-ssDNA for helicase activity.</text>
</comment>
<evidence type="ECO:0000256" key="2">
    <source>
        <dbReference type="ARBA" id="ARBA00022840"/>
    </source>
</evidence>
<dbReference type="InterPro" id="IPR041451">
    <property type="entry name" value="RecD2_SH13"/>
</dbReference>
<reference evidence="6 7" key="1">
    <citation type="journal article" date="2014" name="Genome Announc.">
        <title>Complete Genome Sequence of Amino Acid-Utilizing Eubacterium acidaminophilum al-2 (DSM 3953).</title>
        <authorList>
            <person name="Poehlein A."/>
            <person name="Andreesen J.R."/>
            <person name="Daniel R."/>
        </authorList>
    </citation>
    <scope>NUCLEOTIDE SEQUENCE [LARGE SCALE GENOMIC DNA]</scope>
    <source>
        <strain evidence="6 7">DSM 3953</strain>
        <plasmid evidence="7">Plasmid EAL2_808p</plasmid>
    </source>
</reference>
<organism evidence="6 7">
    <name type="scientific">Peptoclostridium acidaminophilum DSM 3953</name>
    <dbReference type="NCBI Taxonomy" id="1286171"/>
    <lineage>
        <taxon>Bacteria</taxon>
        <taxon>Bacillati</taxon>
        <taxon>Bacillota</taxon>
        <taxon>Clostridia</taxon>
        <taxon>Peptostreptococcales</taxon>
        <taxon>Peptoclostridiaceae</taxon>
        <taxon>Peptoclostridium</taxon>
    </lineage>
</organism>
<dbReference type="Pfam" id="PF13245">
    <property type="entry name" value="AAA_19"/>
    <property type="match status" value="1"/>
</dbReference>
<dbReference type="InterPro" id="IPR003593">
    <property type="entry name" value="AAA+_ATPase"/>
</dbReference>
<dbReference type="Pfam" id="PF18335">
    <property type="entry name" value="SH3_13"/>
    <property type="match status" value="1"/>
</dbReference>
<dbReference type="GO" id="GO:0017116">
    <property type="term" value="F:single-stranded DNA helicase activity"/>
    <property type="evidence" value="ECO:0007669"/>
    <property type="project" value="TreeGrafter"/>
</dbReference>
<keyword evidence="1 3" id="KW-0547">Nucleotide-binding</keyword>
<dbReference type="GO" id="GO:0006281">
    <property type="term" value="P:DNA repair"/>
    <property type="evidence" value="ECO:0007669"/>
    <property type="project" value="InterPro"/>
</dbReference>
<dbReference type="Pfam" id="PF23139">
    <property type="entry name" value="OB_YrrC"/>
    <property type="match status" value="1"/>
</dbReference>
<dbReference type="AlphaFoldDB" id="W8TKL4"/>
<dbReference type="GO" id="GO:0006310">
    <property type="term" value="P:DNA recombination"/>
    <property type="evidence" value="ECO:0007669"/>
    <property type="project" value="InterPro"/>
</dbReference>
<feature type="domain" description="Helix-hairpin-helix DNA-binding motif class 1" evidence="4">
    <location>
        <begin position="182"/>
        <end position="201"/>
    </location>
</feature>
<keyword evidence="2 3" id="KW-0067">ATP-binding</keyword>
<evidence type="ECO:0000313" key="7">
    <source>
        <dbReference type="Proteomes" id="UP000019591"/>
    </source>
</evidence>
<dbReference type="Gene3D" id="3.40.50.300">
    <property type="entry name" value="P-loop containing nucleotide triphosphate hydrolases"/>
    <property type="match status" value="2"/>
</dbReference>
<keyword evidence="7" id="KW-1185">Reference proteome</keyword>
<dbReference type="CDD" id="cd17933">
    <property type="entry name" value="DEXSc_RecD-like"/>
    <property type="match status" value="1"/>
</dbReference>
<proteinExistence type="inferred from homology"/>
<dbReference type="Pfam" id="PF14520">
    <property type="entry name" value="HHH_5"/>
    <property type="match status" value="1"/>
</dbReference>
<feature type="binding site" evidence="3">
    <location>
        <begin position="341"/>
        <end position="345"/>
    </location>
    <ligand>
        <name>ATP</name>
        <dbReference type="ChEBI" id="CHEBI:30616"/>
    </ligand>
</feature>
<dbReference type="HOGENOM" id="CLU_007524_0_3_9"/>
<evidence type="ECO:0000259" key="5">
    <source>
        <dbReference type="SMART" id="SM00382"/>
    </source>
</evidence>
<dbReference type="InterPro" id="IPR003583">
    <property type="entry name" value="Hlx-hairpin-Hlx_DNA-bd_motif"/>
</dbReference>
<dbReference type="NCBIfam" id="TIGR01448">
    <property type="entry name" value="recD_rel"/>
    <property type="match status" value="1"/>
</dbReference>
<dbReference type="GO" id="GO:0043139">
    <property type="term" value="F:5'-3' DNA helicase activity"/>
    <property type="evidence" value="ECO:0007669"/>
    <property type="project" value="UniProtKB-UniRule"/>
</dbReference>
<dbReference type="PANTHER" id="PTHR43788:SF6">
    <property type="entry name" value="DNA HELICASE B"/>
    <property type="match status" value="1"/>
</dbReference>
<dbReference type="SUPFAM" id="SSF47781">
    <property type="entry name" value="RuvA domain 2-like"/>
    <property type="match status" value="1"/>
</dbReference>
<dbReference type="eggNOG" id="COG0507">
    <property type="taxonomic scope" value="Bacteria"/>
</dbReference>